<dbReference type="AlphaFoldDB" id="A0AA41X064"/>
<feature type="domain" description="Chalcone isomerase" evidence="2">
    <location>
        <begin position="72"/>
        <end position="204"/>
    </location>
</feature>
<evidence type="ECO:0000313" key="4">
    <source>
        <dbReference type="Proteomes" id="UP001165413"/>
    </source>
</evidence>
<sequence length="205" mass="23204">MQNNSFFKRSKWHASTRYLGHKLTYFSIFLSVCLSIPAWAAPVTEKPTQIESTIDIAQVKSFVQPTNLVGKARLSYLFWDVYDAQLFAPQQNFSAQGTYALSLRYLMDFSGPDIAERSLDEMRGQGYRDQEQLKRWLVEMLAIFPDVQAGDELLGVRSVTGSSYFFYNGSAVGEVSDPLFADAFFGIWLAPNTSEPKLRKKLLGI</sequence>
<feature type="signal peptide" evidence="1">
    <location>
        <begin position="1"/>
        <end position="40"/>
    </location>
</feature>
<accession>A0AA41X064</accession>
<dbReference type="Proteomes" id="UP001165413">
    <property type="component" value="Unassembled WGS sequence"/>
</dbReference>
<organism evidence="3 4">
    <name type="scientific">Opacimonas viscosa</name>
    <dbReference type="NCBI Taxonomy" id="2961944"/>
    <lineage>
        <taxon>Bacteria</taxon>
        <taxon>Pseudomonadati</taxon>
        <taxon>Pseudomonadota</taxon>
        <taxon>Gammaproteobacteria</taxon>
        <taxon>Alteromonadales</taxon>
        <taxon>Alteromonadaceae</taxon>
        <taxon>Opacimonas</taxon>
    </lineage>
</organism>
<protein>
    <submittedName>
        <fullName evidence="3">Chalcone isomerase family protein</fullName>
    </submittedName>
</protein>
<comment type="caution">
    <text evidence="3">The sequence shown here is derived from an EMBL/GenBank/DDBJ whole genome shotgun (WGS) entry which is preliminary data.</text>
</comment>
<evidence type="ECO:0000256" key="1">
    <source>
        <dbReference type="SAM" id="SignalP"/>
    </source>
</evidence>
<feature type="chain" id="PRO_5041241742" evidence="1">
    <location>
        <begin position="41"/>
        <end position="205"/>
    </location>
</feature>
<dbReference type="GO" id="GO:0016853">
    <property type="term" value="F:isomerase activity"/>
    <property type="evidence" value="ECO:0007669"/>
    <property type="project" value="UniProtKB-KW"/>
</dbReference>
<keyword evidence="3" id="KW-0413">Isomerase</keyword>
<dbReference type="EMBL" id="JANATA010000003">
    <property type="protein sequence ID" value="MCP3427921.1"/>
    <property type="molecule type" value="Genomic_DNA"/>
</dbReference>
<keyword evidence="4" id="KW-1185">Reference proteome</keyword>
<evidence type="ECO:0000259" key="2">
    <source>
        <dbReference type="Pfam" id="PF16036"/>
    </source>
</evidence>
<dbReference type="InterPro" id="IPR016087">
    <property type="entry name" value="Chalcone_isomerase"/>
</dbReference>
<dbReference type="Pfam" id="PF16036">
    <property type="entry name" value="Chalcone_3"/>
    <property type="match status" value="1"/>
</dbReference>
<keyword evidence="1" id="KW-0732">Signal</keyword>
<dbReference type="RefSeq" id="WP_254098756.1">
    <property type="nucleotide sequence ID" value="NZ_JANATA010000003.1"/>
</dbReference>
<proteinExistence type="predicted"/>
<name>A0AA41X064_9ALTE</name>
<gene>
    <name evidence="3" type="ORF">NLF92_03055</name>
</gene>
<reference evidence="3" key="1">
    <citation type="submission" date="2022-07" db="EMBL/GenBank/DDBJ databases">
        <title>Characterization of the Novel Bacterium Alteromonas immobilis LMIT006 and Alteromonas gregis LMIT007.</title>
        <authorList>
            <person name="Lin X."/>
        </authorList>
    </citation>
    <scope>NUCLEOTIDE SEQUENCE</scope>
    <source>
        <strain evidence="3">LMIT007</strain>
    </source>
</reference>
<evidence type="ECO:0000313" key="3">
    <source>
        <dbReference type="EMBL" id="MCP3427921.1"/>
    </source>
</evidence>